<evidence type="ECO:0000313" key="2">
    <source>
        <dbReference type="Proteomes" id="UP000282454"/>
    </source>
</evidence>
<evidence type="ECO:0000313" key="1">
    <source>
        <dbReference type="EMBL" id="RLK60029.1"/>
    </source>
</evidence>
<protein>
    <submittedName>
        <fullName evidence="1">Uncharacterized protein</fullName>
    </submittedName>
</protein>
<reference evidence="1 2" key="1">
    <citation type="submission" date="2018-10" db="EMBL/GenBank/DDBJ databases">
        <title>Genomic Encyclopedia of Archaeal and Bacterial Type Strains, Phase II (KMG-II): from individual species to whole genera.</title>
        <authorList>
            <person name="Goeker M."/>
        </authorList>
    </citation>
    <scope>NUCLEOTIDE SEQUENCE [LARGE SCALE GENOMIC DNA]</scope>
    <source>
        <strain evidence="1 2">DSM 45657</strain>
    </source>
</reference>
<dbReference type="OrthoDB" id="3695911at2"/>
<accession>A0A421B6W8</accession>
<gene>
    <name evidence="1" type="ORF">CLV68_0526</name>
</gene>
<dbReference type="Proteomes" id="UP000282454">
    <property type="component" value="Unassembled WGS sequence"/>
</dbReference>
<dbReference type="AlphaFoldDB" id="A0A421B6W8"/>
<sequence length="133" mass="14968">MNPLALLRTRVRALAQREAAAAAAEVRTELTALRAEFTTKLDDLTPRLTHLTETLDWLNGEHRRIAPQLAAVESRLATVEHPLPRPTPSTDPTVTAMTTLVAEIREEHSRIRARLSLISRYEERLSRLEIASD</sequence>
<organism evidence="1 2">
    <name type="scientific">Actinokineospora cianjurensis</name>
    <dbReference type="NCBI Taxonomy" id="585224"/>
    <lineage>
        <taxon>Bacteria</taxon>
        <taxon>Bacillati</taxon>
        <taxon>Actinomycetota</taxon>
        <taxon>Actinomycetes</taxon>
        <taxon>Pseudonocardiales</taxon>
        <taxon>Pseudonocardiaceae</taxon>
        <taxon>Actinokineospora</taxon>
    </lineage>
</organism>
<dbReference type="EMBL" id="RCDD01000001">
    <property type="protein sequence ID" value="RLK60029.1"/>
    <property type="molecule type" value="Genomic_DNA"/>
</dbReference>
<comment type="caution">
    <text evidence="1">The sequence shown here is derived from an EMBL/GenBank/DDBJ whole genome shotgun (WGS) entry which is preliminary data.</text>
</comment>
<keyword evidence="2" id="KW-1185">Reference proteome</keyword>
<dbReference type="RefSeq" id="WP_121388995.1">
    <property type="nucleotide sequence ID" value="NZ_RCDD01000001.1"/>
</dbReference>
<name>A0A421B6W8_9PSEU</name>
<proteinExistence type="predicted"/>